<proteinExistence type="predicted"/>
<dbReference type="AlphaFoldDB" id="A0A7S1VVP0"/>
<accession>A0A7S1VVP0</accession>
<reference evidence="1" key="1">
    <citation type="submission" date="2021-01" db="EMBL/GenBank/DDBJ databases">
        <authorList>
            <person name="Corre E."/>
            <person name="Pelletier E."/>
            <person name="Niang G."/>
            <person name="Scheremetjew M."/>
            <person name="Finn R."/>
            <person name="Kale V."/>
            <person name="Holt S."/>
            <person name="Cochrane G."/>
            <person name="Meng A."/>
            <person name="Brown T."/>
            <person name="Cohen L."/>
        </authorList>
    </citation>
    <scope>NUCLEOTIDE SEQUENCE</scope>
    <source>
        <strain evidence="1">CCMP 410</strain>
    </source>
</reference>
<name>A0A7S1VVP0_9STRA</name>
<sequence length="166" mass="18541">MSISHRLIPDLNSSSFPVRSSHYSEVSSDVTQDTNELASLPFESVRYMYFSQELIIPPRYSRASEEVPTKATAPMAVSQLIPEMDSSSSFPMPRSSYCCKMDPGNSKVEVASGQSKSVRWAYFSEEFTIPSRDSSADLPLSLELALRESINRRPRTSRRVSTAKCA</sequence>
<protein>
    <submittedName>
        <fullName evidence="1">Uncharacterized protein</fullName>
    </submittedName>
</protein>
<evidence type="ECO:0000313" key="1">
    <source>
        <dbReference type="EMBL" id="CAD9312777.1"/>
    </source>
</evidence>
<organism evidence="1">
    <name type="scientific">Grammatophora oceanica</name>
    <dbReference type="NCBI Taxonomy" id="210454"/>
    <lineage>
        <taxon>Eukaryota</taxon>
        <taxon>Sar</taxon>
        <taxon>Stramenopiles</taxon>
        <taxon>Ochrophyta</taxon>
        <taxon>Bacillariophyta</taxon>
        <taxon>Fragilariophyceae</taxon>
        <taxon>Fragilariophycidae</taxon>
        <taxon>Rhabdonematales</taxon>
        <taxon>Grammatophoraceae</taxon>
        <taxon>Grammatophora</taxon>
    </lineage>
</organism>
<dbReference type="EMBL" id="HBGK01053840">
    <property type="protein sequence ID" value="CAD9312777.1"/>
    <property type="molecule type" value="Transcribed_RNA"/>
</dbReference>
<gene>
    <name evidence="1" type="ORF">GOCE00092_LOCUS28374</name>
</gene>